<feature type="signal peptide" evidence="1">
    <location>
        <begin position="1"/>
        <end position="18"/>
    </location>
</feature>
<keyword evidence="1" id="KW-0732">Signal</keyword>
<organism evidence="2 3">
    <name type="scientific">Candidatus Nomurabacteria bacterium RIFCSPHIGHO2_01_FULL_40_20</name>
    <dbReference type="NCBI Taxonomy" id="1801738"/>
    <lineage>
        <taxon>Bacteria</taxon>
        <taxon>Candidatus Nomuraibacteriota</taxon>
    </lineage>
</organism>
<name>A0A1F6V3U8_9BACT</name>
<evidence type="ECO:0000256" key="1">
    <source>
        <dbReference type="SAM" id="SignalP"/>
    </source>
</evidence>
<proteinExistence type="predicted"/>
<dbReference type="AlphaFoldDB" id="A0A1F6V3U8"/>
<sequence>MKKLKLFLLLLPLLPLLAVLSCRKESDLGQTSFSYVVKAQSDLKTRSNGFCYTETFQGGKGLNGEPFECAGDLTLDWIKLYNGTVLNYGIEVLTDKEPNLTNEIAFCQAVQADLDALGFCSVVGLKAEWVPVTWFDPPNITGWMSRFFLCVTYNDDGGPYMESMQFSVDYNCPEPSLHYVSSEDFVYIQDHECELDYYDYYATCEIQENPCSYIPEEGNFYESSGDTLRSMSGWFVDVYLDQVLLSNGQTSENDIWFMQDGMVHPQASTLFAEGSGDPVCEHYPNLDFDSRATVQFAQGTLYLYLHLCIGEVPYSVITEYTVKVRSSHSFPTFTSYTIQVAEYPQCLSAGYSAQIIGCSN</sequence>
<evidence type="ECO:0000313" key="2">
    <source>
        <dbReference type="EMBL" id="OGI64360.1"/>
    </source>
</evidence>
<dbReference type="Proteomes" id="UP000178985">
    <property type="component" value="Unassembled WGS sequence"/>
</dbReference>
<comment type="caution">
    <text evidence="2">The sequence shown here is derived from an EMBL/GenBank/DDBJ whole genome shotgun (WGS) entry which is preliminary data.</text>
</comment>
<dbReference type="PROSITE" id="PS51257">
    <property type="entry name" value="PROKAR_LIPOPROTEIN"/>
    <property type="match status" value="1"/>
</dbReference>
<evidence type="ECO:0000313" key="3">
    <source>
        <dbReference type="Proteomes" id="UP000178985"/>
    </source>
</evidence>
<dbReference type="EMBL" id="MFTO01000002">
    <property type="protein sequence ID" value="OGI64360.1"/>
    <property type="molecule type" value="Genomic_DNA"/>
</dbReference>
<gene>
    <name evidence="2" type="ORF">A2733_00070</name>
</gene>
<accession>A0A1F6V3U8</accession>
<feature type="chain" id="PRO_5009527134" description="Lipoprotein" evidence="1">
    <location>
        <begin position="19"/>
        <end position="360"/>
    </location>
</feature>
<reference evidence="2 3" key="1">
    <citation type="journal article" date="2016" name="Nat. Commun.">
        <title>Thousands of microbial genomes shed light on interconnected biogeochemical processes in an aquifer system.</title>
        <authorList>
            <person name="Anantharaman K."/>
            <person name="Brown C.T."/>
            <person name="Hug L.A."/>
            <person name="Sharon I."/>
            <person name="Castelle C.J."/>
            <person name="Probst A.J."/>
            <person name="Thomas B.C."/>
            <person name="Singh A."/>
            <person name="Wilkins M.J."/>
            <person name="Karaoz U."/>
            <person name="Brodie E.L."/>
            <person name="Williams K.H."/>
            <person name="Hubbard S.S."/>
            <person name="Banfield J.F."/>
        </authorList>
    </citation>
    <scope>NUCLEOTIDE SEQUENCE [LARGE SCALE GENOMIC DNA]</scope>
</reference>
<evidence type="ECO:0008006" key="4">
    <source>
        <dbReference type="Google" id="ProtNLM"/>
    </source>
</evidence>
<protein>
    <recommendedName>
        <fullName evidence="4">Lipoprotein</fullName>
    </recommendedName>
</protein>